<evidence type="ECO:0000313" key="2">
    <source>
        <dbReference type="EMBL" id="KAL0818127.1"/>
    </source>
</evidence>
<accession>A0ABD0SEP1</accession>
<sequence>MLRNVALVLLICEYVRGPPPVRLTIDCGSDERESLFDSFRPKSKAASGNTDFDSFCSLIQKAIPKAIKDGKILLINEDEDQDGLGNALVPISLAPPNGFIPKFPKLKTPRLKIPKINVPTLAAPERTFSAPRVGSPMIFSKLREPEEESSAEKMEKFKKGVQKMLHVVKVLGKIDQYLSERTRIIIEKLSKTFAE</sequence>
<comment type="caution">
    <text evidence="2">The sequence shown here is derived from an EMBL/GenBank/DDBJ whole genome shotgun (WGS) entry which is preliminary data.</text>
</comment>
<dbReference type="EMBL" id="JBEDNZ010000022">
    <property type="protein sequence ID" value="KAL0818127.1"/>
    <property type="molecule type" value="Genomic_DNA"/>
</dbReference>
<proteinExistence type="predicted"/>
<dbReference type="Proteomes" id="UP001549921">
    <property type="component" value="Unassembled WGS sequence"/>
</dbReference>
<evidence type="ECO:0000313" key="3">
    <source>
        <dbReference type="Proteomes" id="UP001549921"/>
    </source>
</evidence>
<protein>
    <submittedName>
        <fullName evidence="2">Uncharacterized protein</fullName>
    </submittedName>
</protein>
<feature type="signal peptide" evidence="1">
    <location>
        <begin position="1"/>
        <end position="17"/>
    </location>
</feature>
<reference evidence="2 3" key="1">
    <citation type="submission" date="2024-06" db="EMBL/GenBank/DDBJ databases">
        <title>A chromosome-level genome assembly of beet webworm, Loxostege sticticalis.</title>
        <authorList>
            <person name="Zhang Y."/>
        </authorList>
    </citation>
    <scope>NUCLEOTIDE SEQUENCE [LARGE SCALE GENOMIC DNA]</scope>
    <source>
        <strain evidence="2">AQ028</strain>
        <tissue evidence="2">Male pupae</tissue>
    </source>
</reference>
<feature type="chain" id="PRO_5044754907" evidence="1">
    <location>
        <begin position="18"/>
        <end position="195"/>
    </location>
</feature>
<evidence type="ECO:0000256" key="1">
    <source>
        <dbReference type="SAM" id="SignalP"/>
    </source>
</evidence>
<organism evidence="2 3">
    <name type="scientific">Loxostege sticticalis</name>
    <name type="common">Beet webworm moth</name>
    <dbReference type="NCBI Taxonomy" id="481309"/>
    <lineage>
        <taxon>Eukaryota</taxon>
        <taxon>Metazoa</taxon>
        <taxon>Ecdysozoa</taxon>
        <taxon>Arthropoda</taxon>
        <taxon>Hexapoda</taxon>
        <taxon>Insecta</taxon>
        <taxon>Pterygota</taxon>
        <taxon>Neoptera</taxon>
        <taxon>Endopterygota</taxon>
        <taxon>Lepidoptera</taxon>
        <taxon>Glossata</taxon>
        <taxon>Ditrysia</taxon>
        <taxon>Pyraloidea</taxon>
        <taxon>Crambidae</taxon>
        <taxon>Pyraustinae</taxon>
        <taxon>Loxostege</taxon>
    </lineage>
</organism>
<keyword evidence="1" id="KW-0732">Signal</keyword>
<name>A0ABD0SEP1_LOXSC</name>
<gene>
    <name evidence="2" type="ORF">ABMA28_008653</name>
</gene>
<dbReference type="AlphaFoldDB" id="A0ABD0SEP1"/>